<dbReference type="AlphaFoldDB" id="A0A7X5U2K3"/>
<sequence length="58" mass="6546">MSLAGWPLGIWLPSANSAGSLFIDPGSRWQNAWIESFNGRLPDELLNSWRFDSLLEPE</sequence>
<evidence type="ECO:0000313" key="3">
    <source>
        <dbReference type="Proteomes" id="UP000547444"/>
    </source>
</evidence>
<dbReference type="Pfam" id="PF13683">
    <property type="entry name" value="rve_3"/>
    <property type="match status" value="1"/>
</dbReference>
<comment type="caution">
    <text evidence="2">The sequence shown here is derived from an EMBL/GenBank/DDBJ whole genome shotgun (WGS) entry which is preliminary data.</text>
</comment>
<evidence type="ECO:0000259" key="1">
    <source>
        <dbReference type="Pfam" id="PF13683"/>
    </source>
</evidence>
<gene>
    <name evidence="2" type="ORF">FHU31_004225</name>
</gene>
<keyword evidence="3" id="KW-1185">Reference proteome</keyword>
<dbReference type="EMBL" id="JAANOW010000002">
    <property type="protein sequence ID" value="NIH97235.1"/>
    <property type="molecule type" value="Genomic_DNA"/>
</dbReference>
<accession>A0A7X5U2K3</accession>
<protein>
    <submittedName>
        <fullName evidence="2">Transposase InsO family protein</fullName>
    </submittedName>
</protein>
<reference evidence="2 3" key="1">
    <citation type="submission" date="2020-03" db="EMBL/GenBank/DDBJ databases">
        <title>Sequencing the genomes of 1000 actinobacteria strains.</title>
        <authorList>
            <person name="Klenk H.-P."/>
        </authorList>
    </citation>
    <scope>NUCLEOTIDE SEQUENCE [LARGE SCALE GENOMIC DNA]</scope>
    <source>
        <strain evidence="2 3">DSM 44556</strain>
    </source>
</reference>
<dbReference type="GO" id="GO:0015074">
    <property type="term" value="P:DNA integration"/>
    <property type="evidence" value="ECO:0007669"/>
    <property type="project" value="InterPro"/>
</dbReference>
<evidence type="ECO:0000313" key="2">
    <source>
        <dbReference type="EMBL" id="NIH97235.1"/>
    </source>
</evidence>
<dbReference type="Proteomes" id="UP000547444">
    <property type="component" value="Unassembled WGS sequence"/>
</dbReference>
<feature type="domain" description="Integrase catalytic" evidence="1">
    <location>
        <begin position="22"/>
        <end position="55"/>
    </location>
</feature>
<organism evidence="2 3">
    <name type="scientific">Mycolicibacterium fluoranthenivorans</name>
    <dbReference type="NCBI Taxonomy" id="258505"/>
    <lineage>
        <taxon>Bacteria</taxon>
        <taxon>Bacillati</taxon>
        <taxon>Actinomycetota</taxon>
        <taxon>Actinomycetes</taxon>
        <taxon>Mycobacteriales</taxon>
        <taxon>Mycobacteriaceae</taxon>
        <taxon>Mycolicibacterium</taxon>
    </lineage>
</organism>
<dbReference type="InterPro" id="IPR001584">
    <property type="entry name" value="Integrase_cat-core"/>
</dbReference>
<name>A0A7X5U2K3_9MYCO</name>
<proteinExistence type="predicted"/>